<dbReference type="EMBL" id="CP059267">
    <property type="protein sequence ID" value="QLQ77846.1"/>
    <property type="molecule type" value="Genomic_DNA"/>
</dbReference>
<reference evidence="2 3" key="1">
    <citation type="submission" date="2020-06" db="EMBL/GenBank/DDBJ databases">
        <title>The yeast mating-type switching endonuclease HO is a domesticated member of an unorthodox homing genetic element family.</title>
        <authorList>
            <person name="Coughlan A.Y."/>
            <person name="Lombardi L."/>
            <person name="Braun-Galleani S."/>
            <person name="Martos A.R."/>
            <person name="Galeote V."/>
            <person name="Bigey F."/>
            <person name="Dequin S."/>
            <person name="Byrne K.P."/>
            <person name="Wolfe K.H."/>
        </authorList>
    </citation>
    <scope>NUCLEOTIDE SEQUENCE [LARGE SCALE GENOMIC DNA]</scope>
    <source>
        <strain evidence="2 3">CBS2947</strain>
    </source>
</reference>
<keyword evidence="3" id="KW-1185">Reference proteome</keyword>
<sequence length="251" mass="28686">MSINQMMESFSDRLLRKREALLRSIQKADKRQDDDHEMNKQIPLERDSGHNNLTTAVHRSVKNLIKLGFNFSQIIEGSGVSEAFLRQAYRELSLDVPNAKPETPQAHLNPTGYLTPKFTLRKQESPDASNQGTEKQTSRTIEAELRLFMLKTRLEINRLRSLAKQPELAKQLKRDHVQSAIRKLKDAIFSNLEDFFNELELPAPAGSSTKPLKRAQDDLTSERSQKKARTHSQEPTTTENHLSTVCDLMHS</sequence>
<protein>
    <submittedName>
        <fullName evidence="2">Uncharacterized protein</fullName>
    </submittedName>
</protein>
<evidence type="ECO:0000256" key="1">
    <source>
        <dbReference type="SAM" id="MobiDB-lite"/>
    </source>
</evidence>
<organism evidence="2 3">
    <name type="scientific">Torulaspora globosa</name>
    <dbReference type="NCBI Taxonomy" id="48254"/>
    <lineage>
        <taxon>Eukaryota</taxon>
        <taxon>Fungi</taxon>
        <taxon>Dikarya</taxon>
        <taxon>Ascomycota</taxon>
        <taxon>Saccharomycotina</taxon>
        <taxon>Saccharomycetes</taxon>
        <taxon>Saccharomycetales</taxon>
        <taxon>Saccharomycetaceae</taxon>
        <taxon>Torulaspora</taxon>
    </lineage>
</organism>
<evidence type="ECO:0000313" key="3">
    <source>
        <dbReference type="Proteomes" id="UP000510647"/>
    </source>
</evidence>
<name>A0A7H9HK61_9SACH</name>
<dbReference type="Proteomes" id="UP000510647">
    <property type="component" value="Chromosome 1"/>
</dbReference>
<accession>A0A7H9HK61</accession>
<dbReference type="AlphaFoldDB" id="A0A7H9HK61"/>
<feature type="region of interest" description="Disordered" evidence="1">
    <location>
        <begin position="201"/>
        <end position="243"/>
    </location>
</feature>
<feature type="compositionally biased region" description="Polar residues" evidence="1">
    <location>
        <begin position="233"/>
        <end position="243"/>
    </location>
</feature>
<gene>
    <name evidence="2" type="ORF">HG537_0A00930</name>
</gene>
<dbReference type="OrthoDB" id="4092240at2759"/>
<evidence type="ECO:0000313" key="2">
    <source>
        <dbReference type="EMBL" id="QLQ77846.1"/>
    </source>
</evidence>
<proteinExistence type="predicted"/>
<feature type="compositionally biased region" description="Basic and acidic residues" evidence="1">
    <location>
        <begin position="214"/>
        <end position="225"/>
    </location>
</feature>